<reference evidence="15" key="1">
    <citation type="submission" date="2023-04" db="EMBL/GenBank/DDBJ databases">
        <title>Candida boidinii NBRC 10035.</title>
        <authorList>
            <person name="Ichikawa N."/>
            <person name="Sato H."/>
            <person name="Tonouchi N."/>
        </authorList>
    </citation>
    <scope>NUCLEOTIDE SEQUENCE</scope>
    <source>
        <strain evidence="15">NBRC 10035</strain>
    </source>
</reference>
<organism evidence="15 16">
    <name type="scientific">Candida boidinii</name>
    <name type="common">Yeast</name>
    <dbReference type="NCBI Taxonomy" id="5477"/>
    <lineage>
        <taxon>Eukaryota</taxon>
        <taxon>Fungi</taxon>
        <taxon>Dikarya</taxon>
        <taxon>Ascomycota</taxon>
        <taxon>Saccharomycotina</taxon>
        <taxon>Pichiomycetes</taxon>
        <taxon>Pichiales</taxon>
        <taxon>Pichiaceae</taxon>
        <taxon>Ogataea</taxon>
        <taxon>Ogataea/Candida clade</taxon>
    </lineage>
</organism>
<evidence type="ECO:0000256" key="5">
    <source>
        <dbReference type="ARBA" id="ARBA00022552"/>
    </source>
</evidence>
<evidence type="ECO:0000256" key="13">
    <source>
        <dbReference type="PIRNR" id="PIRNR006609"/>
    </source>
</evidence>
<keyword evidence="8 13" id="KW-0747">Spliceosome</keyword>
<dbReference type="GO" id="GO:0005732">
    <property type="term" value="C:sno(s)RNA-containing ribonucleoprotein complex"/>
    <property type="evidence" value="ECO:0007669"/>
    <property type="project" value="TreeGrafter"/>
</dbReference>
<dbReference type="GO" id="GO:0008033">
    <property type="term" value="P:tRNA processing"/>
    <property type="evidence" value="ECO:0007669"/>
    <property type="project" value="UniProtKB-KW"/>
</dbReference>
<keyword evidence="6 13" id="KW-0507">mRNA processing</keyword>
<dbReference type="SMART" id="SM00651">
    <property type="entry name" value="Sm"/>
    <property type="match status" value="1"/>
</dbReference>
<proteinExistence type="inferred from homology"/>
<dbReference type="CDD" id="cd01726">
    <property type="entry name" value="LSm6"/>
    <property type="match status" value="1"/>
</dbReference>
<evidence type="ECO:0000256" key="9">
    <source>
        <dbReference type="ARBA" id="ARBA00022884"/>
    </source>
</evidence>
<comment type="similarity">
    <text evidence="3 13">Belongs to the snRNP Sm proteins family. SmF/LSm6 subfamily.</text>
</comment>
<evidence type="ECO:0000256" key="10">
    <source>
        <dbReference type="ARBA" id="ARBA00023187"/>
    </source>
</evidence>
<keyword evidence="16" id="KW-1185">Reference proteome</keyword>
<keyword evidence="12 13" id="KW-0687">Ribonucleoprotein</keyword>
<dbReference type="GO" id="GO:0000932">
    <property type="term" value="C:P-body"/>
    <property type="evidence" value="ECO:0007669"/>
    <property type="project" value="TreeGrafter"/>
</dbReference>
<dbReference type="GO" id="GO:0003723">
    <property type="term" value="F:RNA binding"/>
    <property type="evidence" value="ECO:0007669"/>
    <property type="project" value="UniProtKB-UniRule"/>
</dbReference>
<dbReference type="InterPro" id="IPR016487">
    <property type="entry name" value="Lsm6/sSmF"/>
</dbReference>
<dbReference type="GO" id="GO:0005681">
    <property type="term" value="C:spliceosomal complex"/>
    <property type="evidence" value="ECO:0007669"/>
    <property type="project" value="UniProtKB-KW"/>
</dbReference>
<feature type="domain" description="Sm" evidence="14">
    <location>
        <begin position="8"/>
        <end position="77"/>
    </location>
</feature>
<comment type="subcellular location">
    <subcellularLocation>
        <location evidence="2">Cytoplasm</location>
    </subcellularLocation>
    <subcellularLocation>
        <location evidence="1 13">Nucleus</location>
    </subcellularLocation>
</comment>
<evidence type="ECO:0000256" key="1">
    <source>
        <dbReference type="ARBA" id="ARBA00004123"/>
    </source>
</evidence>
<dbReference type="Proteomes" id="UP001165120">
    <property type="component" value="Unassembled WGS sequence"/>
</dbReference>
<dbReference type="GO" id="GO:0005730">
    <property type="term" value="C:nucleolus"/>
    <property type="evidence" value="ECO:0007669"/>
    <property type="project" value="TreeGrafter"/>
</dbReference>
<keyword evidence="5" id="KW-0698">rRNA processing</keyword>
<dbReference type="GO" id="GO:0046540">
    <property type="term" value="C:U4/U6 x U5 tri-snRNP complex"/>
    <property type="evidence" value="ECO:0007669"/>
    <property type="project" value="TreeGrafter"/>
</dbReference>
<evidence type="ECO:0000313" key="16">
    <source>
        <dbReference type="Proteomes" id="UP001165120"/>
    </source>
</evidence>
<evidence type="ECO:0000256" key="6">
    <source>
        <dbReference type="ARBA" id="ARBA00022664"/>
    </source>
</evidence>
<comment type="caution">
    <text evidence="15">The sequence shown here is derived from an EMBL/GenBank/DDBJ whole genome shotgun (WGS) entry which is preliminary data.</text>
</comment>
<dbReference type="AlphaFoldDB" id="A0A9W6WM48"/>
<dbReference type="InterPro" id="IPR010920">
    <property type="entry name" value="LSM_dom_sf"/>
</dbReference>
<accession>A0A9W6WM48</accession>
<dbReference type="PANTHER" id="PTHR11021">
    <property type="entry name" value="SMALL NUCLEAR RIBONUCLEOPROTEIN F SNRNP-F"/>
    <property type="match status" value="1"/>
</dbReference>
<keyword evidence="4" id="KW-0963">Cytoplasm</keyword>
<dbReference type="EMBL" id="BSXN01004281">
    <property type="protein sequence ID" value="GME80969.1"/>
    <property type="molecule type" value="Genomic_DNA"/>
</dbReference>
<dbReference type="GO" id="GO:0030490">
    <property type="term" value="P:maturation of SSU-rRNA"/>
    <property type="evidence" value="ECO:0007669"/>
    <property type="project" value="TreeGrafter"/>
</dbReference>
<evidence type="ECO:0000256" key="4">
    <source>
        <dbReference type="ARBA" id="ARBA00022490"/>
    </source>
</evidence>
<keyword evidence="9 13" id="KW-0694">RNA-binding</keyword>
<sequence length="77" mass="8493">MTGNEVSSTGKFLSGLTHSPVVVKLNNGVEYHGLLNSIDGFMNIVLEDSEEFVDNVKIKDYGEVFLRGNNVLYISQV</sequence>
<dbReference type="Pfam" id="PF01423">
    <property type="entry name" value="LSM"/>
    <property type="match status" value="1"/>
</dbReference>
<evidence type="ECO:0000256" key="7">
    <source>
        <dbReference type="ARBA" id="ARBA00022694"/>
    </source>
</evidence>
<dbReference type="SUPFAM" id="SSF50182">
    <property type="entry name" value="Sm-like ribonucleoproteins"/>
    <property type="match status" value="1"/>
</dbReference>
<dbReference type="PIRSF" id="PIRSF006609">
    <property type="entry name" value="snRNP_SmF"/>
    <property type="match status" value="1"/>
</dbReference>
<evidence type="ECO:0000259" key="14">
    <source>
        <dbReference type="PROSITE" id="PS52002"/>
    </source>
</evidence>
<dbReference type="Gene3D" id="2.30.30.100">
    <property type="match status" value="1"/>
</dbReference>
<dbReference type="GO" id="GO:0005688">
    <property type="term" value="C:U6 snRNP"/>
    <property type="evidence" value="ECO:0007669"/>
    <property type="project" value="TreeGrafter"/>
</dbReference>
<protein>
    <submittedName>
        <fullName evidence="15">Unnamed protein product</fullName>
    </submittedName>
</protein>
<evidence type="ECO:0000256" key="8">
    <source>
        <dbReference type="ARBA" id="ARBA00022728"/>
    </source>
</evidence>
<name>A0A9W6WM48_CANBO</name>
<dbReference type="InterPro" id="IPR047575">
    <property type="entry name" value="Sm"/>
</dbReference>
<gene>
    <name evidence="15" type="ORF">Cboi02_000650500</name>
</gene>
<evidence type="ECO:0000256" key="2">
    <source>
        <dbReference type="ARBA" id="ARBA00004496"/>
    </source>
</evidence>
<dbReference type="OrthoDB" id="268799at2759"/>
<keyword evidence="7" id="KW-0819">tRNA processing</keyword>
<evidence type="ECO:0000256" key="12">
    <source>
        <dbReference type="ARBA" id="ARBA00023274"/>
    </source>
</evidence>
<evidence type="ECO:0000256" key="3">
    <source>
        <dbReference type="ARBA" id="ARBA00007927"/>
    </source>
</evidence>
<dbReference type="PROSITE" id="PS52002">
    <property type="entry name" value="SM"/>
    <property type="match status" value="1"/>
</dbReference>
<keyword evidence="10 13" id="KW-0508">mRNA splicing</keyword>
<dbReference type="GO" id="GO:0000398">
    <property type="term" value="P:mRNA splicing, via spliceosome"/>
    <property type="evidence" value="ECO:0007669"/>
    <property type="project" value="InterPro"/>
</dbReference>
<dbReference type="PANTHER" id="PTHR11021:SF1">
    <property type="entry name" value="U6 SNRNA-ASSOCIATED SM-LIKE PROTEIN LSM6"/>
    <property type="match status" value="1"/>
</dbReference>
<keyword evidence="11 13" id="KW-0539">Nucleus</keyword>
<evidence type="ECO:0000313" key="15">
    <source>
        <dbReference type="EMBL" id="GME80969.1"/>
    </source>
</evidence>
<evidence type="ECO:0000256" key="11">
    <source>
        <dbReference type="ARBA" id="ARBA00023242"/>
    </source>
</evidence>
<dbReference type="InterPro" id="IPR001163">
    <property type="entry name" value="Sm_dom_euk/arc"/>
</dbReference>